<keyword evidence="9" id="KW-1185">Reference proteome</keyword>
<evidence type="ECO:0000313" key="8">
    <source>
        <dbReference type="EMBL" id="KAK2958631.1"/>
    </source>
</evidence>
<evidence type="ECO:0000256" key="6">
    <source>
        <dbReference type="SAM" id="MobiDB-lite"/>
    </source>
</evidence>
<name>A0ABQ9Y4F6_9EUKA</name>
<evidence type="ECO:0000256" key="5">
    <source>
        <dbReference type="ARBA" id="ARBA00023306"/>
    </source>
</evidence>
<sequence length="363" mass="41036">MFYEYKSQAVWSASTTKGGHPIYNIYDDDLSTFWESDGNIPHSITARFETRVELSQISFFNTFAEEDSYTPNVLTIFAHSHFGTFEQVSTKTLERKTGWVHLPLNRPTGEPIFTDILVISIGSNFDLGNNSRICVIDASTLFNVVGHVFFASGTWDTSALINRISSSRPSPASITSTVFIRSASSPQENRFRLFSHVSSTLVFHRKRTHMDSHELTPSLSASTALSHRPSRALLSVELCPISRNCILLSNRQSRHRFCREQRGGERNREQHMIDCRSATSSSICLQLQSTGKGEGRFSTRVEISTRRWFTHTDDGGRDGRKDGGMGGRMEGWEEEKVDGKETEQDDEKGTMGKWKRRKSSTKE</sequence>
<keyword evidence="2" id="KW-0132">Cell division</keyword>
<comment type="caution">
    <text evidence="8">The sequence shown here is derived from an EMBL/GenBank/DDBJ whole genome shotgun (WGS) entry which is preliminary data.</text>
</comment>
<dbReference type="PANTHER" id="PTHR12936:SF0">
    <property type="entry name" value="ANAPHASE-PROMOTING COMPLEX SUBUNIT 10"/>
    <property type="match status" value="1"/>
</dbReference>
<dbReference type="EMBL" id="JARBJD010000036">
    <property type="protein sequence ID" value="KAK2958631.1"/>
    <property type="molecule type" value="Genomic_DNA"/>
</dbReference>
<evidence type="ECO:0000256" key="4">
    <source>
        <dbReference type="ARBA" id="ARBA00022786"/>
    </source>
</evidence>
<dbReference type="InterPro" id="IPR008979">
    <property type="entry name" value="Galactose-bd-like_sf"/>
</dbReference>
<evidence type="ECO:0000256" key="3">
    <source>
        <dbReference type="ARBA" id="ARBA00022776"/>
    </source>
</evidence>
<organism evidence="8 9">
    <name type="scientific">Blattamonas nauphoetae</name>
    <dbReference type="NCBI Taxonomy" id="2049346"/>
    <lineage>
        <taxon>Eukaryota</taxon>
        <taxon>Metamonada</taxon>
        <taxon>Preaxostyla</taxon>
        <taxon>Oxymonadida</taxon>
        <taxon>Blattamonas</taxon>
    </lineage>
</organism>
<dbReference type="Pfam" id="PF03256">
    <property type="entry name" value="ANAPC10"/>
    <property type="match status" value="1"/>
</dbReference>
<proteinExistence type="inferred from homology"/>
<dbReference type="PROSITE" id="PS51284">
    <property type="entry name" value="DOC"/>
    <property type="match status" value="1"/>
</dbReference>
<keyword evidence="3" id="KW-0498">Mitosis</keyword>
<feature type="region of interest" description="Disordered" evidence="6">
    <location>
        <begin position="310"/>
        <end position="363"/>
    </location>
</feature>
<feature type="compositionally biased region" description="Basic and acidic residues" evidence="6">
    <location>
        <begin position="310"/>
        <end position="323"/>
    </location>
</feature>
<feature type="domain" description="DOC" evidence="7">
    <location>
        <begin position="1"/>
        <end position="165"/>
    </location>
</feature>
<keyword evidence="4" id="KW-0833">Ubl conjugation pathway</keyword>
<evidence type="ECO:0000313" key="9">
    <source>
        <dbReference type="Proteomes" id="UP001281761"/>
    </source>
</evidence>
<evidence type="ECO:0000256" key="2">
    <source>
        <dbReference type="ARBA" id="ARBA00022618"/>
    </source>
</evidence>
<dbReference type="InterPro" id="IPR016901">
    <property type="entry name" value="APC10/Doc1"/>
</dbReference>
<evidence type="ECO:0000259" key="7">
    <source>
        <dbReference type="PROSITE" id="PS51284"/>
    </source>
</evidence>
<reference evidence="8 9" key="1">
    <citation type="journal article" date="2022" name="bioRxiv">
        <title>Genomics of Preaxostyla Flagellates Illuminates Evolutionary Transitions and the Path Towards Mitochondrial Loss.</title>
        <authorList>
            <person name="Novak L.V.F."/>
            <person name="Treitli S.C."/>
            <person name="Pyrih J."/>
            <person name="Halakuc P."/>
            <person name="Pipaliya S.V."/>
            <person name="Vacek V."/>
            <person name="Brzon O."/>
            <person name="Soukal P."/>
            <person name="Eme L."/>
            <person name="Dacks J.B."/>
            <person name="Karnkowska A."/>
            <person name="Elias M."/>
            <person name="Hampl V."/>
        </authorList>
    </citation>
    <scope>NUCLEOTIDE SEQUENCE [LARGE SCALE GENOMIC DNA]</scope>
    <source>
        <strain evidence="8">NAU3</strain>
        <tissue evidence="8">Gut</tissue>
    </source>
</reference>
<dbReference type="Gene3D" id="2.60.120.260">
    <property type="entry name" value="Galactose-binding domain-like"/>
    <property type="match status" value="1"/>
</dbReference>
<feature type="compositionally biased region" description="Basic and acidic residues" evidence="6">
    <location>
        <begin position="337"/>
        <end position="350"/>
    </location>
</feature>
<dbReference type="PANTHER" id="PTHR12936">
    <property type="entry name" value="ANAPHASE-PROMOTING COMPLEX 10"/>
    <property type="match status" value="1"/>
</dbReference>
<dbReference type="InterPro" id="IPR004939">
    <property type="entry name" value="APC_su10/DOC_dom"/>
</dbReference>
<dbReference type="SUPFAM" id="SSF49785">
    <property type="entry name" value="Galactose-binding domain-like"/>
    <property type="match status" value="1"/>
</dbReference>
<keyword evidence="5" id="KW-0131">Cell cycle</keyword>
<protein>
    <submittedName>
        <fullName evidence="8">Anaphase-promoting complex subunit 10</fullName>
    </submittedName>
</protein>
<dbReference type="Proteomes" id="UP001281761">
    <property type="component" value="Unassembled WGS sequence"/>
</dbReference>
<accession>A0ABQ9Y4F6</accession>
<comment type="similarity">
    <text evidence="1">Belongs to the APC10 family.</text>
</comment>
<gene>
    <name evidence="8" type="ORF">BLNAU_6400</name>
</gene>
<dbReference type="SMART" id="SM01337">
    <property type="entry name" value="APC10"/>
    <property type="match status" value="1"/>
</dbReference>
<feature type="compositionally biased region" description="Basic residues" evidence="6">
    <location>
        <begin position="353"/>
        <end position="363"/>
    </location>
</feature>
<evidence type="ECO:0000256" key="1">
    <source>
        <dbReference type="ARBA" id="ARBA00006762"/>
    </source>
</evidence>